<evidence type="ECO:0000256" key="1">
    <source>
        <dbReference type="ARBA" id="ARBA00022690"/>
    </source>
</evidence>
<dbReference type="EMBL" id="UYSL01021089">
    <property type="protein sequence ID" value="VDL77181.1"/>
    <property type="molecule type" value="Genomic_DNA"/>
</dbReference>
<gene>
    <name evidence="5" type="ORF">NBR_LOCUS13592</name>
</gene>
<dbReference type="SMART" id="SM00131">
    <property type="entry name" value="KU"/>
    <property type="match status" value="1"/>
</dbReference>
<organism evidence="7">
    <name type="scientific">Nippostrongylus brasiliensis</name>
    <name type="common">Rat hookworm</name>
    <dbReference type="NCBI Taxonomy" id="27835"/>
    <lineage>
        <taxon>Eukaryota</taxon>
        <taxon>Metazoa</taxon>
        <taxon>Ecdysozoa</taxon>
        <taxon>Nematoda</taxon>
        <taxon>Chromadorea</taxon>
        <taxon>Rhabditida</taxon>
        <taxon>Rhabditina</taxon>
        <taxon>Rhabditomorpha</taxon>
        <taxon>Strongyloidea</taxon>
        <taxon>Heligmosomidae</taxon>
        <taxon>Nippostrongylus</taxon>
    </lineage>
</organism>
<keyword evidence="6" id="KW-1185">Reference proteome</keyword>
<dbReference type="AlphaFoldDB" id="A0A0N4YAZ0"/>
<dbReference type="InterPro" id="IPR036880">
    <property type="entry name" value="Kunitz_BPTI_sf"/>
</dbReference>
<feature type="domain" description="BPTI/Kunitz inhibitor" evidence="4">
    <location>
        <begin position="1"/>
        <end position="50"/>
    </location>
</feature>
<protein>
    <submittedName>
        <fullName evidence="7">BPTI/Kunitz inhibitor domain-containing protein</fullName>
    </submittedName>
</protein>
<dbReference type="PRINTS" id="PR00759">
    <property type="entry name" value="BASICPTASE"/>
</dbReference>
<evidence type="ECO:0000313" key="7">
    <source>
        <dbReference type="WBParaSite" id="NBR_0001359101-mRNA-1"/>
    </source>
</evidence>
<dbReference type="Pfam" id="PF00014">
    <property type="entry name" value="Kunitz_BPTI"/>
    <property type="match status" value="1"/>
</dbReference>
<dbReference type="FunFam" id="4.10.410.10:FF:000020">
    <property type="entry name" value="Collagen, type VI, alpha 3"/>
    <property type="match status" value="1"/>
</dbReference>
<dbReference type="SUPFAM" id="SSF57362">
    <property type="entry name" value="BPTI-like"/>
    <property type="match status" value="1"/>
</dbReference>
<keyword evidence="2" id="KW-0722">Serine protease inhibitor</keyword>
<keyword evidence="1" id="KW-0646">Protease inhibitor</keyword>
<dbReference type="InterPro" id="IPR020901">
    <property type="entry name" value="Prtase_inh_Kunz-CS"/>
</dbReference>
<dbReference type="PANTHER" id="PTHR10083">
    <property type="entry name" value="KUNITZ-TYPE PROTEASE INHIBITOR-RELATED"/>
    <property type="match status" value="1"/>
</dbReference>
<evidence type="ECO:0000313" key="6">
    <source>
        <dbReference type="Proteomes" id="UP000271162"/>
    </source>
</evidence>
<dbReference type="GO" id="GO:0004867">
    <property type="term" value="F:serine-type endopeptidase inhibitor activity"/>
    <property type="evidence" value="ECO:0007669"/>
    <property type="project" value="UniProtKB-KW"/>
</dbReference>
<dbReference type="CDD" id="cd00109">
    <property type="entry name" value="Kunitz-type"/>
    <property type="match status" value="1"/>
</dbReference>
<reference evidence="5 6" key="2">
    <citation type="submission" date="2018-11" db="EMBL/GenBank/DDBJ databases">
        <authorList>
            <consortium name="Pathogen Informatics"/>
        </authorList>
    </citation>
    <scope>NUCLEOTIDE SEQUENCE [LARGE SCALE GENOMIC DNA]</scope>
</reference>
<keyword evidence="3" id="KW-1015">Disulfide bond</keyword>
<dbReference type="STRING" id="27835.A0A0N4YAZ0"/>
<sequence length="56" mass="6487">VIIECVAQFRAYFPSFYYDVNTRTCLEFIYGGCGGNGNRFDTVEKCMAVCFRRQQV</sequence>
<evidence type="ECO:0000259" key="4">
    <source>
        <dbReference type="PROSITE" id="PS50279"/>
    </source>
</evidence>
<evidence type="ECO:0000256" key="3">
    <source>
        <dbReference type="ARBA" id="ARBA00023157"/>
    </source>
</evidence>
<dbReference type="PROSITE" id="PS50279">
    <property type="entry name" value="BPTI_KUNITZ_2"/>
    <property type="match status" value="1"/>
</dbReference>
<evidence type="ECO:0000313" key="5">
    <source>
        <dbReference type="EMBL" id="VDL77181.1"/>
    </source>
</evidence>
<name>A0A0N4YAZ0_NIPBR</name>
<accession>A0A0N4YAZ0</accession>
<dbReference type="InterPro" id="IPR002223">
    <property type="entry name" value="Kunitz_BPTI"/>
</dbReference>
<dbReference type="WBParaSite" id="NBR_0001359101-mRNA-1">
    <property type="protein sequence ID" value="NBR_0001359101-mRNA-1"/>
    <property type="gene ID" value="NBR_0001359101"/>
</dbReference>
<dbReference type="InterPro" id="IPR050098">
    <property type="entry name" value="TFPI/VKTCI-like"/>
</dbReference>
<proteinExistence type="predicted"/>
<dbReference type="PROSITE" id="PS00280">
    <property type="entry name" value="BPTI_KUNITZ_1"/>
    <property type="match status" value="1"/>
</dbReference>
<dbReference type="Gene3D" id="4.10.410.10">
    <property type="entry name" value="Pancreatic trypsin inhibitor Kunitz domain"/>
    <property type="match status" value="1"/>
</dbReference>
<reference evidence="7" key="1">
    <citation type="submission" date="2017-02" db="UniProtKB">
        <authorList>
            <consortium name="WormBaseParasite"/>
        </authorList>
    </citation>
    <scope>IDENTIFICATION</scope>
</reference>
<evidence type="ECO:0000256" key="2">
    <source>
        <dbReference type="ARBA" id="ARBA00022900"/>
    </source>
</evidence>
<dbReference type="Proteomes" id="UP000271162">
    <property type="component" value="Unassembled WGS sequence"/>
</dbReference>